<keyword evidence="1" id="KW-0812">Transmembrane</keyword>
<reference evidence="3" key="1">
    <citation type="submission" date="2016-05" db="EMBL/GenBank/DDBJ databases">
        <title>Paenibacillus oryzae. sp. nov., isolated from the rice root.</title>
        <authorList>
            <person name="Zhang J."/>
            <person name="Zhang X."/>
        </authorList>
    </citation>
    <scope>NUCLEOTIDE SEQUENCE [LARGE SCALE GENOMIC DNA]</scope>
    <source>
        <strain evidence="3">KCTC13222</strain>
    </source>
</reference>
<keyword evidence="3" id="KW-1185">Reference proteome</keyword>
<keyword evidence="1" id="KW-1133">Transmembrane helix</keyword>
<dbReference type="InterPro" id="IPR007211">
    <property type="entry name" value="DUF378"/>
</dbReference>
<dbReference type="Proteomes" id="UP000093309">
    <property type="component" value="Unassembled WGS sequence"/>
</dbReference>
<dbReference type="AlphaFoldDB" id="A0A1C0ZWH9"/>
<dbReference type="OrthoDB" id="9812136at2"/>
<dbReference type="STRING" id="512399.A8709_32120"/>
<accession>A0A1C0ZWH9</accession>
<protein>
    <submittedName>
        <fullName evidence="2">DUF378 domain-containing protein</fullName>
    </submittedName>
</protein>
<keyword evidence="1" id="KW-0472">Membrane</keyword>
<dbReference type="EMBL" id="LYPC01000027">
    <property type="protein sequence ID" value="OCT12474.1"/>
    <property type="molecule type" value="Genomic_DNA"/>
</dbReference>
<proteinExistence type="predicted"/>
<dbReference type="RefSeq" id="WP_065856803.1">
    <property type="nucleotide sequence ID" value="NZ_LYPC01000027.1"/>
</dbReference>
<organism evidence="2 3">
    <name type="scientific">Paenibacillus pectinilyticus</name>
    <dbReference type="NCBI Taxonomy" id="512399"/>
    <lineage>
        <taxon>Bacteria</taxon>
        <taxon>Bacillati</taxon>
        <taxon>Bacillota</taxon>
        <taxon>Bacilli</taxon>
        <taxon>Bacillales</taxon>
        <taxon>Paenibacillaceae</taxon>
        <taxon>Paenibacillus</taxon>
    </lineage>
</organism>
<feature type="transmembrane region" description="Helical" evidence="1">
    <location>
        <begin position="45"/>
        <end position="62"/>
    </location>
</feature>
<comment type="caution">
    <text evidence="2">The sequence shown here is derived from an EMBL/GenBank/DDBJ whole genome shotgun (WGS) entry which is preliminary data.</text>
</comment>
<dbReference type="PANTHER" id="PTHR37304">
    <property type="entry name" value="MEMBRANE PROTEIN-RELATED"/>
    <property type="match status" value="1"/>
</dbReference>
<evidence type="ECO:0000313" key="2">
    <source>
        <dbReference type="EMBL" id="OCT12474.1"/>
    </source>
</evidence>
<evidence type="ECO:0000256" key="1">
    <source>
        <dbReference type="SAM" id="Phobius"/>
    </source>
</evidence>
<sequence>MAKFALTLVIIGALNWLLVGLFEWDLVSAILGGDSHRESSAISRVVYTLVGLCGIICVRFYSVSNRYTAR</sequence>
<evidence type="ECO:0000313" key="3">
    <source>
        <dbReference type="Proteomes" id="UP000093309"/>
    </source>
</evidence>
<dbReference type="Pfam" id="PF04070">
    <property type="entry name" value="DUF378"/>
    <property type="match status" value="1"/>
</dbReference>
<name>A0A1C0ZWH9_9BACL</name>
<dbReference type="PANTHER" id="PTHR37304:SF1">
    <property type="entry name" value="MEMBRANE PROTEIN"/>
    <property type="match status" value="1"/>
</dbReference>
<gene>
    <name evidence="2" type="ORF">A8709_32120</name>
</gene>